<dbReference type="Pfam" id="PF00113">
    <property type="entry name" value="Enolase_C"/>
    <property type="match status" value="1"/>
</dbReference>
<dbReference type="PANTHER" id="PTHR11902">
    <property type="entry name" value="ENOLASE"/>
    <property type="match status" value="1"/>
</dbReference>
<dbReference type="InterPro" id="IPR000941">
    <property type="entry name" value="Enolase"/>
</dbReference>
<dbReference type="SUPFAM" id="SSF54826">
    <property type="entry name" value="Enolase N-terminal domain-like"/>
    <property type="match status" value="1"/>
</dbReference>
<dbReference type="GO" id="GO:0000015">
    <property type="term" value="C:phosphopyruvate hydratase complex"/>
    <property type="evidence" value="ECO:0007669"/>
    <property type="project" value="InterPro"/>
</dbReference>
<reference evidence="11" key="1">
    <citation type="submission" date="2018-05" db="EMBL/GenBank/DDBJ databases">
        <authorList>
            <person name="Lanie J.A."/>
            <person name="Ng W.-L."/>
            <person name="Kazmierczak K.M."/>
            <person name="Andrzejewski T.M."/>
            <person name="Davidsen T.M."/>
            <person name="Wayne K.J."/>
            <person name="Tettelin H."/>
            <person name="Glass J.I."/>
            <person name="Rusch D."/>
            <person name="Podicherti R."/>
            <person name="Tsui H.-C.T."/>
            <person name="Winkler M.E."/>
        </authorList>
    </citation>
    <scope>NUCLEOTIDE SEQUENCE</scope>
</reference>
<keyword evidence="6" id="KW-0324">Glycolysis</keyword>
<dbReference type="EC" id="4.2.1.11" evidence="4"/>
<dbReference type="GO" id="GO:0004634">
    <property type="term" value="F:phosphopyruvate hydratase activity"/>
    <property type="evidence" value="ECO:0007669"/>
    <property type="project" value="UniProtKB-EC"/>
</dbReference>
<feature type="region of interest" description="Disordered" evidence="8">
    <location>
        <begin position="32"/>
        <end position="53"/>
    </location>
</feature>
<keyword evidence="7" id="KW-0456">Lyase</keyword>
<organism evidence="11">
    <name type="scientific">marine metagenome</name>
    <dbReference type="NCBI Taxonomy" id="408172"/>
    <lineage>
        <taxon>unclassified sequences</taxon>
        <taxon>metagenomes</taxon>
        <taxon>ecological metagenomes</taxon>
    </lineage>
</organism>
<evidence type="ECO:0000256" key="7">
    <source>
        <dbReference type="ARBA" id="ARBA00023239"/>
    </source>
</evidence>
<evidence type="ECO:0000256" key="2">
    <source>
        <dbReference type="ARBA" id="ARBA00005031"/>
    </source>
</evidence>
<feature type="compositionally biased region" description="Polar residues" evidence="8">
    <location>
        <begin position="32"/>
        <end position="45"/>
    </location>
</feature>
<dbReference type="PANTHER" id="PTHR11902:SF1">
    <property type="entry name" value="ENOLASE"/>
    <property type="match status" value="1"/>
</dbReference>
<dbReference type="SMART" id="SM01193">
    <property type="entry name" value="Enolase_N"/>
    <property type="match status" value="1"/>
</dbReference>
<evidence type="ECO:0000256" key="8">
    <source>
        <dbReference type="SAM" id="MobiDB-lite"/>
    </source>
</evidence>
<evidence type="ECO:0000259" key="9">
    <source>
        <dbReference type="SMART" id="SM01192"/>
    </source>
</evidence>
<dbReference type="PIRSF" id="PIRSF001400">
    <property type="entry name" value="Enolase"/>
    <property type="match status" value="1"/>
</dbReference>
<name>A0A381VM32_9ZZZZ</name>
<comment type="similarity">
    <text evidence="3">Belongs to the enolase family.</text>
</comment>
<evidence type="ECO:0000256" key="3">
    <source>
        <dbReference type="ARBA" id="ARBA00009604"/>
    </source>
</evidence>
<dbReference type="SMART" id="SM01192">
    <property type="entry name" value="Enolase_C"/>
    <property type="match status" value="1"/>
</dbReference>
<evidence type="ECO:0000256" key="4">
    <source>
        <dbReference type="ARBA" id="ARBA00012058"/>
    </source>
</evidence>
<dbReference type="SFLD" id="SFLDS00001">
    <property type="entry name" value="Enolase"/>
    <property type="match status" value="1"/>
</dbReference>
<evidence type="ECO:0000256" key="6">
    <source>
        <dbReference type="ARBA" id="ARBA00023152"/>
    </source>
</evidence>
<dbReference type="SFLD" id="SFLDF00002">
    <property type="entry name" value="enolase"/>
    <property type="match status" value="1"/>
</dbReference>
<dbReference type="InterPro" id="IPR020810">
    <property type="entry name" value="Enolase_C"/>
</dbReference>
<dbReference type="InterPro" id="IPR020811">
    <property type="entry name" value="Enolase_N"/>
</dbReference>
<dbReference type="InterPro" id="IPR029017">
    <property type="entry name" value="Enolase-like_N"/>
</dbReference>
<dbReference type="SFLD" id="SFLDG00178">
    <property type="entry name" value="enolase"/>
    <property type="match status" value="1"/>
</dbReference>
<gene>
    <name evidence="11" type="ORF">METZ01_LOCUS94240</name>
</gene>
<comment type="cofactor">
    <cofactor evidence="1">
        <name>Mg(2+)</name>
        <dbReference type="ChEBI" id="CHEBI:18420"/>
    </cofactor>
</comment>
<dbReference type="GO" id="GO:0000287">
    <property type="term" value="F:magnesium ion binding"/>
    <property type="evidence" value="ECO:0007669"/>
    <property type="project" value="InterPro"/>
</dbReference>
<proteinExistence type="inferred from homology"/>
<dbReference type="CDD" id="cd03313">
    <property type="entry name" value="enolase"/>
    <property type="match status" value="1"/>
</dbReference>
<dbReference type="Gene3D" id="3.20.20.120">
    <property type="entry name" value="Enolase-like C-terminal domain"/>
    <property type="match status" value="1"/>
</dbReference>
<keyword evidence="5" id="KW-0460">Magnesium</keyword>
<evidence type="ECO:0000313" key="11">
    <source>
        <dbReference type="EMBL" id="SVA41386.1"/>
    </source>
</evidence>
<dbReference type="InterPro" id="IPR036849">
    <property type="entry name" value="Enolase-like_C_sf"/>
</dbReference>
<dbReference type="HAMAP" id="MF_00318">
    <property type="entry name" value="Enolase"/>
    <property type="match status" value="1"/>
</dbReference>
<evidence type="ECO:0000256" key="5">
    <source>
        <dbReference type="ARBA" id="ARBA00022842"/>
    </source>
</evidence>
<sequence length="431" mass="46011">MKKIISVTGHEILDSRGNPTVGATLTLDDGTTASAAVPSGASTGSREAVELRDEDPRRFGGKGVLKAVAAVNGELAKAVIGLEAIDQKAVDQALIEADGTPNKSQFGANAILAISLATLRSVAVSSNRQMFEHISDLAGNESPTELPVPMFNVLNGGAHAMGSTDFQEFMLVPAGMNTFSEALRCGAEMYQWLNKKLHADGHATTVGDEGGFAPQGLTNRQALEYATKAIEGAGYRPGEEVFIALDPASSEFYDNGIYQLTREGRRLSSEEMVEEYSNLCDDFPIYSIEDGLAEDDWNGWAVQTSTSGNRIQLVGDDLYVTQARYVKRGIDNKAGNAVLVKLNQVGSVSETLETVHLAQTANFGVVISHRSGETEDTSIADLAVGTSAGQIKTGAPSRSERVAKYNRLLRIEELLGSRASYAGNRILPNHN</sequence>
<dbReference type="AlphaFoldDB" id="A0A381VM32"/>
<protein>
    <recommendedName>
        <fullName evidence="4">phosphopyruvate hydratase</fullName>
        <ecNumber evidence="4">4.2.1.11</ecNumber>
    </recommendedName>
</protein>
<dbReference type="PROSITE" id="PS00164">
    <property type="entry name" value="ENOLASE"/>
    <property type="match status" value="1"/>
</dbReference>
<dbReference type="InterPro" id="IPR020809">
    <property type="entry name" value="Enolase_CS"/>
</dbReference>
<dbReference type="UniPathway" id="UPA00109">
    <property type="reaction ID" value="UER00187"/>
</dbReference>
<comment type="pathway">
    <text evidence="2">Carbohydrate degradation; glycolysis; pyruvate from D-glyceraldehyde 3-phosphate: step 4/5.</text>
</comment>
<accession>A0A381VM32</accession>
<dbReference type="EMBL" id="UINC01009224">
    <property type="protein sequence ID" value="SVA41386.1"/>
    <property type="molecule type" value="Genomic_DNA"/>
</dbReference>
<dbReference type="NCBIfam" id="TIGR01060">
    <property type="entry name" value="eno"/>
    <property type="match status" value="1"/>
</dbReference>
<dbReference type="Pfam" id="PF03952">
    <property type="entry name" value="Enolase_N"/>
    <property type="match status" value="1"/>
</dbReference>
<dbReference type="SUPFAM" id="SSF51604">
    <property type="entry name" value="Enolase C-terminal domain-like"/>
    <property type="match status" value="1"/>
</dbReference>
<evidence type="ECO:0000256" key="1">
    <source>
        <dbReference type="ARBA" id="ARBA00001946"/>
    </source>
</evidence>
<dbReference type="Gene3D" id="3.30.390.10">
    <property type="entry name" value="Enolase-like, N-terminal domain"/>
    <property type="match status" value="1"/>
</dbReference>
<feature type="domain" description="Enolase C-terminal TIM barrel" evidence="9">
    <location>
        <begin position="143"/>
        <end position="429"/>
    </location>
</feature>
<feature type="domain" description="Enolase N-terminal" evidence="10">
    <location>
        <begin position="4"/>
        <end position="134"/>
    </location>
</feature>
<dbReference type="PRINTS" id="PR00148">
    <property type="entry name" value="ENOLASE"/>
</dbReference>
<dbReference type="GO" id="GO:0006096">
    <property type="term" value="P:glycolytic process"/>
    <property type="evidence" value="ECO:0007669"/>
    <property type="project" value="UniProtKB-UniPathway"/>
</dbReference>
<evidence type="ECO:0000259" key="10">
    <source>
        <dbReference type="SMART" id="SM01193"/>
    </source>
</evidence>